<dbReference type="GO" id="GO:1990247">
    <property type="term" value="F:N6-methyladenosine-containing RNA reader activity"/>
    <property type="evidence" value="ECO:0007669"/>
    <property type="project" value="TreeGrafter"/>
</dbReference>
<dbReference type="RefSeq" id="XP_060454561.1">
    <property type="nucleotide sequence ID" value="XM_060597694.1"/>
</dbReference>
<feature type="region of interest" description="Disordered" evidence="1">
    <location>
        <begin position="1"/>
        <end position="61"/>
    </location>
</feature>
<dbReference type="PANTHER" id="PTHR12357">
    <property type="entry name" value="YTH YT521-B HOMOLOGY DOMAIN-CONTAINING"/>
    <property type="match status" value="1"/>
</dbReference>
<evidence type="ECO:0000259" key="2">
    <source>
        <dbReference type="PROSITE" id="PS50882"/>
    </source>
</evidence>
<dbReference type="Proteomes" id="UP001233271">
    <property type="component" value="Chromosome 2"/>
</dbReference>
<feature type="region of interest" description="Disordered" evidence="1">
    <location>
        <begin position="76"/>
        <end position="116"/>
    </location>
</feature>
<feature type="region of interest" description="Disordered" evidence="1">
    <location>
        <begin position="595"/>
        <end position="630"/>
    </location>
</feature>
<dbReference type="InterPro" id="IPR012677">
    <property type="entry name" value="Nucleotide-bd_a/b_plait_sf"/>
</dbReference>
<feature type="compositionally biased region" description="Low complexity" evidence="1">
    <location>
        <begin position="48"/>
        <end position="61"/>
    </location>
</feature>
<dbReference type="CDD" id="cd00590">
    <property type="entry name" value="RRM_SF"/>
    <property type="match status" value="1"/>
</dbReference>
<dbReference type="GO" id="GO:0003729">
    <property type="term" value="F:mRNA binding"/>
    <property type="evidence" value="ECO:0007669"/>
    <property type="project" value="TreeGrafter"/>
</dbReference>
<evidence type="ECO:0000256" key="1">
    <source>
        <dbReference type="SAM" id="MobiDB-lite"/>
    </source>
</evidence>
<evidence type="ECO:0000313" key="3">
    <source>
        <dbReference type="EMBL" id="BEI89295.1"/>
    </source>
</evidence>
<feature type="region of interest" description="Disordered" evidence="1">
    <location>
        <begin position="238"/>
        <end position="267"/>
    </location>
</feature>
<dbReference type="EMBL" id="AP028213">
    <property type="protein sequence ID" value="BEI89295.1"/>
    <property type="molecule type" value="Genomic_DNA"/>
</dbReference>
<dbReference type="InterPro" id="IPR007275">
    <property type="entry name" value="YTH_domain"/>
</dbReference>
<feature type="region of interest" description="Disordered" evidence="1">
    <location>
        <begin position="366"/>
        <end position="407"/>
    </location>
</feature>
<dbReference type="KEGG" id="ccac:CcaHIS019_0206570"/>
<dbReference type="AlphaFoldDB" id="A0AA48I907"/>
<dbReference type="Gene3D" id="3.30.70.330">
    <property type="match status" value="1"/>
</dbReference>
<feature type="compositionally biased region" description="Basic and acidic residues" evidence="1">
    <location>
        <begin position="609"/>
        <end position="630"/>
    </location>
</feature>
<evidence type="ECO:0000313" key="4">
    <source>
        <dbReference type="Proteomes" id="UP001233271"/>
    </source>
</evidence>
<feature type="compositionally biased region" description="Polar residues" evidence="1">
    <location>
        <begin position="243"/>
        <end position="256"/>
    </location>
</feature>
<dbReference type="Pfam" id="PF04146">
    <property type="entry name" value="YTH"/>
    <property type="match status" value="1"/>
</dbReference>
<sequence length="630" mass="69782">MSSHYQFYTPYTASTERMENMTPATEAWSPQGQVRPLPARPTYVSPQAGAWGAGVPAPTPTATAAAAAAVSASQGRDHLAPLSVPGEEGLMSPGSNQLHQNERERERKEYHPQPPARRSEWVMWVGNVPSNASHEELWRFFNTTTPPSAMINPSEPWRGPSSIFLISRSSCAFVNFSSQADLDRAVPFFHGLSLRPWDPRCPRMVCRVRHKDDDLRAGVGAQRGVGMHRAWVEQHKQLDMKQSPKSQNLQLPDNPNSQSSSSNHRSSASFASTNSSFLVHHFPKRYFILKSLSITDLEDAVKTRQWKTQRHNQPILDQAFRTSQDVYLIFGANRSGEFFGYAKMTAPSLHIRTAAMRPSFGSISSLAPLSPAHEEQRGARPQLSTPAPIIREEGESPRSPVARSATDPYYRRKSTAFLHPGQRASSPGPIEEEDELLLPFSHLEVSAQPEDDEGMFRSESPEMFEEALRRASANTLDPNLLRGRRESSRLSRLGRIEQSSSLQIPVGGGPVIRRESTMAPIVRKETADPAKPDEGGADGLAAPFKLEWVKVAPLSFFRTRHLRNPWNGDREVKVSRDGTEVEPNVGQLLINEWEKLDTEANPASEDAPDAAHEATEVTDSGEKAADSVAT</sequence>
<gene>
    <name evidence="3" type="ORF">CcaverHIS019_0206570</name>
</gene>
<dbReference type="PROSITE" id="PS50882">
    <property type="entry name" value="YTH"/>
    <property type="match status" value="2"/>
</dbReference>
<dbReference type="Gene3D" id="3.10.590.10">
    <property type="entry name" value="ph1033 like domains"/>
    <property type="match status" value="2"/>
</dbReference>
<accession>A0AA48I907</accession>
<dbReference type="InterPro" id="IPR035979">
    <property type="entry name" value="RBD_domain_sf"/>
</dbReference>
<feature type="domain" description="YTH" evidence="2">
    <location>
        <begin position="451"/>
        <end position="593"/>
    </location>
</feature>
<name>A0AA48I907_9TREE</name>
<feature type="domain" description="YTH" evidence="2">
    <location>
        <begin position="284"/>
        <end position="419"/>
    </location>
</feature>
<dbReference type="GO" id="GO:0000398">
    <property type="term" value="P:mRNA splicing, via spliceosome"/>
    <property type="evidence" value="ECO:0007669"/>
    <property type="project" value="TreeGrafter"/>
</dbReference>
<dbReference type="CDD" id="cd21134">
    <property type="entry name" value="YTH"/>
    <property type="match status" value="1"/>
</dbReference>
<dbReference type="GO" id="GO:0005654">
    <property type="term" value="C:nucleoplasm"/>
    <property type="evidence" value="ECO:0007669"/>
    <property type="project" value="TreeGrafter"/>
</dbReference>
<dbReference type="InterPro" id="IPR045168">
    <property type="entry name" value="YTH_prot"/>
</dbReference>
<dbReference type="PANTHER" id="PTHR12357:SF3">
    <property type="entry name" value="YTH DOMAIN-CONTAINING PROTEIN 1"/>
    <property type="match status" value="1"/>
</dbReference>
<feature type="compositionally biased region" description="Basic and acidic residues" evidence="1">
    <location>
        <begin position="100"/>
        <end position="111"/>
    </location>
</feature>
<protein>
    <recommendedName>
        <fullName evidence="2">YTH domain-containing protein</fullName>
    </recommendedName>
</protein>
<keyword evidence="4" id="KW-1185">Reference proteome</keyword>
<reference evidence="3" key="1">
    <citation type="journal article" date="2023" name="BMC Genomics">
        <title>Chromosome-level genome assemblies of Cutaneotrichosporon spp. (Trichosporonales, Basidiomycota) reveal imbalanced evolution between nucleotide sequences and chromosome synteny.</title>
        <authorList>
            <person name="Kobayashi Y."/>
            <person name="Kayamori A."/>
            <person name="Aoki K."/>
            <person name="Shiwa Y."/>
            <person name="Matsutani M."/>
            <person name="Fujita N."/>
            <person name="Sugita T."/>
            <person name="Iwasaki W."/>
            <person name="Tanaka N."/>
            <person name="Takashima M."/>
        </authorList>
    </citation>
    <scope>NUCLEOTIDE SEQUENCE</scope>
    <source>
        <strain evidence="3">HIS019</strain>
    </source>
</reference>
<dbReference type="GeneID" id="85493166"/>
<organism evidence="3 4">
    <name type="scientific">Cutaneotrichosporon cavernicola</name>
    <dbReference type="NCBI Taxonomy" id="279322"/>
    <lineage>
        <taxon>Eukaryota</taxon>
        <taxon>Fungi</taxon>
        <taxon>Dikarya</taxon>
        <taxon>Basidiomycota</taxon>
        <taxon>Agaricomycotina</taxon>
        <taxon>Tremellomycetes</taxon>
        <taxon>Trichosporonales</taxon>
        <taxon>Trichosporonaceae</taxon>
        <taxon>Cutaneotrichosporon</taxon>
    </lineage>
</organism>
<dbReference type="GO" id="GO:0000381">
    <property type="term" value="P:regulation of alternative mRNA splicing, via spliceosome"/>
    <property type="evidence" value="ECO:0007669"/>
    <property type="project" value="TreeGrafter"/>
</dbReference>
<feature type="compositionally biased region" description="Polar residues" evidence="1">
    <location>
        <begin position="1"/>
        <end position="15"/>
    </location>
</feature>
<proteinExistence type="predicted"/>
<dbReference type="SUPFAM" id="SSF54928">
    <property type="entry name" value="RNA-binding domain, RBD"/>
    <property type="match status" value="1"/>
</dbReference>
<feature type="compositionally biased region" description="Low complexity" evidence="1">
    <location>
        <begin position="257"/>
        <end position="267"/>
    </location>
</feature>